<gene>
    <name evidence="2" type="primary">traQ</name>
    <name evidence="2" type="ORF">CAGGBEG34_190127</name>
</gene>
<protein>
    <submittedName>
        <fullName evidence="2">TraQ-like type IV secretion system protein (IcmC/DotN protein)like protein</fullName>
    </submittedName>
</protein>
<keyword evidence="1" id="KW-0472">Membrane</keyword>
<name>G2J858_9BURK</name>
<feature type="transmembrane region" description="Helical" evidence="1">
    <location>
        <begin position="15"/>
        <end position="35"/>
    </location>
</feature>
<comment type="caution">
    <text evidence="2">The sequence shown here is derived from an EMBL/GenBank/DDBJ whole genome shotgun (WGS) entry which is preliminary data.</text>
</comment>
<dbReference type="eggNOG" id="ENOG5030YA4">
    <property type="taxonomic scope" value="Bacteria"/>
</dbReference>
<evidence type="ECO:0000313" key="2">
    <source>
        <dbReference type="EMBL" id="CCD28955.1"/>
    </source>
</evidence>
<dbReference type="AlphaFoldDB" id="G2J858"/>
<evidence type="ECO:0000313" key="3">
    <source>
        <dbReference type="Proteomes" id="UP000054051"/>
    </source>
</evidence>
<feature type="transmembrane region" description="Helical" evidence="1">
    <location>
        <begin position="98"/>
        <end position="120"/>
    </location>
</feature>
<feature type="transmembrane region" description="Helical" evidence="1">
    <location>
        <begin position="56"/>
        <end position="78"/>
    </location>
</feature>
<sequence>MDLTTLVVNVARDILAAQTLAQVVAIMIGIGYCAHALTQAMKKTAAPGADISGAKLFASFFIGALMLHFAGAMGHLWASMSGASAVHFGMVSYDGAAHAGAFKPAINAALTIVSTFGWWYGLKGFTLLRRASGGQGGGYEDTAWKGFVHILGGAAMINITTMLDAFKETAGLVF</sequence>
<dbReference type="NCBIfam" id="NF033883">
    <property type="entry name" value="conj_TraQ_IncI1"/>
    <property type="match status" value="1"/>
</dbReference>
<keyword evidence="1" id="KW-0812">Transmembrane</keyword>
<evidence type="ECO:0000256" key="1">
    <source>
        <dbReference type="SAM" id="Phobius"/>
    </source>
</evidence>
<accession>G2J858</accession>
<dbReference type="RefSeq" id="WP_006682211.1">
    <property type="nucleotide sequence ID" value="NZ_CAFB01000035.1"/>
</dbReference>
<reference evidence="2 3" key="1">
    <citation type="submission" date="2011-08" db="EMBL/GenBank/DDBJ databases">
        <title>The genome of the obligate endobacterium of an arbuscular mycorrhizal fungus reveals an interphylum network of nutritional interactions.</title>
        <authorList>
            <person name="Ghignone S."/>
            <person name="Salvioli A."/>
            <person name="Anca I."/>
            <person name="Lumini E."/>
            <person name="Ortu G."/>
            <person name="Petiti L."/>
            <person name="Cruveiller S."/>
            <person name="Bianciotto V."/>
            <person name="Piffanelli P."/>
            <person name="Lanfranco L."/>
            <person name="Bonfante P."/>
        </authorList>
    </citation>
    <scope>NUCLEOTIDE SEQUENCE [LARGE SCALE GENOMIC DNA]</scope>
    <source>
        <strain evidence="2 3">BEG34</strain>
    </source>
</reference>
<dbReference type="Proteomes" id="UP000054051">
    <property type="component" value="Unassembled WGS sequence"/>
</dbReference>
<dbReference type="InterPro" id="IPR048039">
    <property type="entry name" value="TraQ-like"/>
</dbReference>
<dbReference type="STRING" id="1070319.CAGGBEG34_190127"/>
<proteinExistence type="predicted"/>
<organism evidence="2 3">
    <name type="scientific">Candidatus Glomeribacter gigasporarum BEG34</name>
    <dbReference type="NCBI Taxonomy" id="1070319"/>
    <lineage>
        <taxon>Bacteria</taxon>
        <taxon>Pseudomonadati</taxon>
        <taxon>Pseudomonadota</taxon>
        <taxon>Betaproteobacteria</taxon>
        <taxon>Burkholderiales</taxon>
        <taxon>Burkholderiaceae</taxon>
        <taxon>Candidatus Glomeribacter</taxon>
    </lineage>
</organism>
<keyword evidence="1" id="KW-1133">Transmembrane helix</keyword>
<keyword evidence="3" id="KW-1185">Reference proteome</keyword>
<dbReference type="EMBL" id="CAFB01000035">
    <property type="protein sequence ID" value="CCD28955.1"/>
    <property type="molecule type" value="Genomic_DNA"/>
</dbReference>
<dbReference type="OrthoDB" id="9089417at2"/>